<evidence type="ECO:0000256" key="12">
    <source>
        <dbReference type="ARBA" id="ARBA00023002"/>
    </source>
</evidence>
<dbReference type="GO" id="GO:0046872">
    <property type="term" value="F:metal ion binding"/>
    <property type="evidence" value="ECO:0007669"/>
    <property type="project" value="UniProtKB-KW"/>
</dbReference>
<gene>
    <name evidence="20" type="ORF">GO621_16920</name>
</gene>
<dbReference type="GO" id="GO:0004450">
    <property type="term" value="F:isocitrate dehydrogenase (NADP+) activity"/>
    <property type="evidence" value="ECO:0007669"/>
    <property type="project" value="UniProtKB-EC"/>
</dbReference>
<evidence type="ECO:0000313" key="21">
    <source>
        <dbReference type="Proteomes" id="UP000462014"/>
    </source>
</evidence>
<evidence type="ECO:0000256" key="6">
    <source>
        <dbReference type="ARBA" id="ARBA00019562"/>
    </source>
</evidence>
<dbReference type="GO" id="GO:0004449">
    <property type="term" value="F:isocitrate dehydrogenase (NAD+) activity"/>
    <property type="evidence" value="ECO:0007669"/>
    <property type="project" value="TreeGrafter"/>
</dbReference>
<evidence type="ECO:0000256" key="7">
    <source>
        <dbReference type="ARBA" id="ARBA00022435"/>
    </source>
</evidence>
<dbReference type="GO" id="GO:0006097">
    <property type="term" value="P:glyoxylate cycle"/>
    <property type="evidence" value="ECO:0007669"/>
    <property type="project" value="UniProtKB-KW"/>
</dbReference>
<comment type="cofactor">
    <cofactor evidence="1">
        <name>Mn(2+)</name>
        <dbReference type="ChEBI" id="CHEBI:29035"/>
    </cofactor>
</comment>
<organism evidence="20 21">
    <name type="scientific">Mucilaginibacter arboris</name>
    <dbReference type="NCBI Taxonomy" id="2682090"/>
    <lineage>
        <taxon>Bacteria</taxon>
        <taxon>Pseudomonadati</taxon>
        <taxon>Bacteroidota</taxon>
        <taxon>Sphingobacteriia</taxon>
        <taxon>Sphingobacteriales</taxon>
        <taxon>Sphingobacteriaceae</taxon>
        <taxon>Mucilaginibacter</taxon>
    </lineage>
</organism>
<evidence type="ECO:0000259" key="19">
    <source>
        <dbReference type="SMART" id="SM01329"/>
    </source>
</evidence>
<dbReference type="InterPro" id="IPR024084">
    <property type="entry name" value="IsoPropMal-DH-like_dom"/>
</dbReference>
<dbReference type="AlphaFoldDB" id="A0A7K1T0Z1"/>
<evidence type="ECO:0000256" key="16">
    <source>
        <dbReference type="ARBA" id="ARBA00029990"/>
    </source>
</evidence>
<comment type="cofactor">
    <cofactor evidence="2">
        <name>Mg(2+)</name>
        <dbReference type="ChEBI" id="CHEBI:18420"/>
    </cofactor>
</comment>
<comment type="similarity">
    <text evidence="3">Belongs to the isocitrate and isopropylmalate dehydrogenases family.</text>
</comment>
<dbReference type="Proteomes" id="UP000462014">
    <property type="component" value="Unassembled WGS sequence"/>
</dbReference>
<dbReference type="Gene3D" id="3.40.718.10">
    <property type="entry name" value="Isopropylmalate Dehydrogenase"/>
    <property type="match status" value="1"/>
</dbReference>
<evidence type="ECO:0000256" key="11">
    <source>
        <dbReference type="ARBA" id="ARBA00022857"/>
    </source>
</evidence>
<comment type="subunit">
    <text evidence="4">Homodimer.</text>
</comment>
<keyword evidence="8" id="KW-0816">Tricarboxylic acid cycle</keyword>
<evidence type="ECO:0000256" key="14">
    <source>
        <dbReference type="ARBA" id="ARBA00023554"/>
    </source>
</evidence>
<comment type="catalytic activity">
    <reaction evidence="14">
        <text>D-threo-isocitrate + NADP(+) = 2-oxoglutarate + CO2 + NADPH</text>
        <dbReference type="Rhea" id="RHEA:19629"/>
        <dbReference type="ChEBI" id="CHEBI:15562"/>
        <dbReference type="ChEBI" id="CHEBI:16526"/>
        <dbReference type="ChEBI" id="CHEBI:16810"/>
        <dbReference type="ChEBI" id="CHEBI:57783"/>
        <dbReference type="ChEBI" id="CHEBI:58349"/>
        <dbReference type="EC" id="1.1.1.42"/>
    </reaction>
</comment>
<evidence type="ECO:0000256" key="1">
    <source>
        <dbReference type="ARBA" id="ARBA00001936"/>
    </source>
</evidence>
<dbReference type="InterPro" id="IPR046997">
    <property type="entry name" value="Isocitrate_DH_TT1725_C_sf"/>
</dbReference>
<keyword evidence="7" id="KW-0329">Glyoxylate bypass</keyword>
<evidence type="ECO:0000256" key="10">
    <source>
        <dbReference type="ARBA" id="ARBA00022842"/>
    </source>
</evidence>
<evidence type="ECO:0000256" key="5">
    <source>
        <dbReference type="ARBA" id="ARBA00013013"/>
    </source>
</evidence>
<dbReference type="SUPFAM" id="SSF53659">
    <property type="entry name" value="Isocitrate/Isopropylmalate dehydrogenase-like"/>
    <property type="match status" value="1"/>
</dbReference>
<keyword evidence="21" id="KW-1185">Reference proteome</keyword>
<evidence type="ECO:0000256" key="8">
    <source>
        <dbReference type="ARBA" id="ARBA00022532"/>
    </source>
</evidence>
<dbReference type="Pfam" id="PF00180">
    <property type="entry name" value="Iso_dh"/>
    <property type="match status" value="1"/>
</dbReference>
<evidence type="ECO:0000256" key="17">
    <source>
        <dbReference type="ARBA" id="ARBA00031098"/>
    </source>
</evidence>
<evidence type="ECO:0000256" key="2">
    <source>
        <dbReference type="ARBA" id="ARBA00001946"/>
    </source>
</evidence>
<evidence type="ECO:0000313" key="20">
    <source>
        <dbReference type="EMBL" id="MVN23208.1"/>
    </source>
</evidence>
<evidence type="ECO:0000256" key="15">
    <source>
        <dbReference type="ARBA" id="ARBA00029765"/>
    </source>
</evidence>
<dbReference type="PANTHER" id="PTHR11835">
    <property type="entry name" value="DECARBOXYLATING DEHYDROGENASES-ISOCITRATE, ISOPROPYLMALATE, TARTRATE"/>
    <property type="match status" value="1"/>
</dbReference>
<keyword evidence="12 20" id="KW-0560">Oxidoreductase</keyword>
<comment type="function">
    <text evidence="18">Catalyzes the oxidative decarboxylation of isocitrate to 2-oxoglutarate and carbon dioxide with the concomitant reduction of NADP(+).</text>
</comment>
<dbReference type="PANTHER" id="PTHR11835:SF43">
    <property type="entry name" value="ISOPROPYLMALATE DEHYDROGENASE-LIKE DOMAIN-CONTAINING PROTEIN"/>
    <property type="match status" value="1"/>
</dbReference>
<dbReference type="NCBIfam" id="NF006673">
    <property type="entry name" value="PRK09222.1"/>
    <property type="match status" value="1"/>
</dbReference>
<evidence type="ECO:0000256" key="4">
    <source>
        <dbReference type="ARBA" id="ARBA00011738"/>
    </source>
</evidence>
<protein>
    <recommendedName>
        <fullName evidence="6">Isocitrate dehydrogenase [NADP]</fullName>
        <ecNumber evidence="5">1.1.1.42</ecNumber>
    </recommendedName>
    <alternativeName>
        <fullName evidence="15">IDP</fullName>
    </alternativeName>
    <alternativeName>
        <fullName evidence="16">NADP(+)-specific ICDH</fullName>
    </alternativeName>
    <alternativeName>
        <fullName evidence="17">Oxalosuccinate decarboxylase</fullName>
    </alternativeName>
</protein>
<dbReference type="SMART" id="SM01329">
    <property type="entry name" value="Iso_dh"/>
    <property type="match status" value="1"/>
</dbReference>
<dbReference type="EC" id="1.1.1.42" evidence="5"/>
<keyword evidence="10" id="KW-0460">Magnesium</keyword>
<keyword evidence="11" id="KW-0521">NADP</keyword>
<evidence type="ECO:0000256" key="18">
    <source>
        <dbReference type="ARBA" id="ARBA00046127"/>
    </source>
</evidence>
<name>A0A7K1T0Z1_9SPHI</name>
<accession>A0A7K1T0Z1</accession>
<dbReference type="Gene3D" id="3.30.70.1570">
    <property type="match status" value="1"/>
</dbReference>
<dbReference type="RefSeq" id="WP_157569230.1">
    <property type="nucleotide sequence ID" value="NZ_WPIK01000019.1"/>
</dbReference>
<keyword evidence="9" id="KW-0479">Metal-binding</keyword>
<reference evidence="20 21" key="1">
    <citation type="submission" date="2019-12" db="EMBL/GenBank/DDBJ databases">
        <title>Mucilaginibacter sp. HMF7410 genome sequencing and assembly.</title>
        <authorList>
            <person name="Kang H."/>
            <person name="Cha I."/>
            <person name="Kim H."/>
            <person name="Joh K."/>
        </authorList>
    </citation>
    <scope>NUCLEOTIDE SEQUENCE [LARGE SCALE GENOMIC DNA]</scope>
    <source>
        <strain evidence="20 21">HMF7410</strain>
    </source>
</reference>
<dbReference type="InterPro" id="IPR040978">
    <property type="entry name" value="Isocitrate_DH_TT1725_C"/>
</dbReference>
<proteinExistence type="inferred from homology"/>
<dbReference type="Pfam" id="PF18324">
    <property type="entry name" value="Isocitrate_DH_C_bact"/>
    <property type="match status" value="1"/>
</dbReference>
<keyword evidence="13" id="KW-0464">Manganese</keyword>
<dbReference type="EMBL" id="WPIK01000019">
    <property type="protein sequence ID" value="MVN23208.1"/>
    <property type="molecule type" value="Genomic_DNA"/>
</dbReference>
<sequence>MKTKVAVAKGDGIGPEIMDAVLNIFKASGVQLDYEFVEMGKSYFDAGHSTGMTARAKETIENLGLLFKGPMETPKGKGVKSINVTARKVWNTYANQRDFRTLNGVNTVFSRAGVNINLTIIRENLEDTYGGIEHLLTNDVAVARRIITRPGSEQVIKYAFEMAKRKGYTKLACGHKANIMKLTDGMFLETFYEIAKSYPEIQATDIIVDDLCMKLVSRPETFEAIVLTNLQGDIVSDLCAGLVGGLGFAPSANIGDFISIFEAVHGTAPDIAGRNIANPTALLLSGVAMLRYLGLTENAATIENALLYTLEQGVHTGDFGDKNTPSSNTTDFANAIIANLGKAPEKGSAALQANFEKATKAGEKPTRNKVTETEPGISEEIMGADIFVETVLQPKQLAELAQSKLNNQFKLVMISNRGTQIWPTGSVFTELTNQSRFRFEKNEGQEINAKDIFNLAANISEVINVCSVEFLKKFGGKPGYSLAQGQ</sequence>
<comment type="caution">
    <text evidence="20">The sequence shown here is derived from an EMBL/GenBank/DDBJ whole genome shotgun (WGS) entry which is preliminary data.</text>
</comment>
<evidence type="ECO:0000256" key="9">
    <source>
        <dbReference type="ARBA" id="ARBA00022723"/>
    </source>
</evidence>
<dbReference type="GO" id="GO:0006099">
    <property type="term" value="P:tricarboxylic acid cycle"/>
    <property type="evidence" value="ECO:0007669"/>
    <property type="project" value="UniProtKB-KW"/>
</dbReference>
<feature type="domain" description="Isopropylmalate dehydrogenase-like" evidence="19">
    <location>
        <begin position="4"/>
        <end position="336"/>
    </location>
</feature>
<evidence type="ECO:0000256" key="3">
    <source>
        <dbReference type="ARBA" id="ARBA00007769"/>
    </source>
</evidence>
<evidence type="ECO:0000256" key="13">
    <source>
        <dbReference type="ARBA" id="ARBA00023211"/>
    </source>
</evidence>
<dbReference type="GO" id="GO:0006102">
    <property type="term" value="P:isocitrate metabolic process"/>
    <property type="evidence" value="ECO:0007669"/>
    <property type="project" value="TreeGrafter"/>
</dbReference>